<dbReference type="STRING" id="56646.A0A2L2TPA3"/>
<dbReference type="AlphaFoldDB" id="A0A2L2TPA3"/>
<dbReference type="Proteomes" id="UP000245910">
    <property type="component" value="Chromosome I"/>
</dbReference>
<evidence type="ECO:0000313" key="6">
    <source>
        <dbReference type="Proteomes" id="UP000245910"/>
    </source>
</evidence>
<evidence type="ECO:0000259" key="4">
    <source>
        <dbReference type="PROSITE" id="PS51471"/>
    </source>
</evidence>
<feature type="domain" description="Fe2OG dioxygenase" evidence="4">
    <location>
        <begin position="113"/>
        <end position="227"/>
    </location>
</feature>
<dbReference type="InterPro" id="IPR005123">
    <property type="entry name" value="Oxoglu/Fe-dep_dioxygenase_dom"/>
</dbReference>
<keyword evidence="2" id="KW-0479">Metal-binding</keyword>
<protein>
    <recommendedName>
        <fullName evidence="4">Fe2OG dioxygenase domain-containing protein</fullName>
    </recommendedName>
</protein>
<proteinExistence type="inferred from homology"/>
<dbReference type="PANTHER" id="PTHR47990">
    <property type="entry name" value="2-OXOGLUTARATE (2OG) AND FE(II)-DEPENDENT OXYGENASE SUPERFAMILY PROTEIN-RELATED"/>
    <property type="match status" value="1"/>
</dbReference>
<evidence type="ECO:0000256" key="2">
    <source>
        <dbReference type="RuleBase" id="RU003682"/>
    </source>
</evidence>
<dbReference type="Gene3D" id="2.60.120.330">
    <property type="entry name" value="B-lactam Antibiotic, Isopenicillin N Synthase, Chain"/>
    <property type="match status" value="1"/>
</dbReference>
<dbReference type="EMBL" id="LN649229">
    <property type="protein sequence ID" value="CEI67631.1"/>
    <property type="molecule type" value="Genomic_DNA"/>
</dbReference>
<evidence type="ECO:0000313" key="5">
    <source>
        <dbReference type="EMBL" id="CEI67631.1"/>
    </source>
</evidence>
<keyword evidence="2" id="KW-0408">Iron</keyword>
<sequence length="263" mass="29766">MTSKMVAAHPPQASPHRGYSFVGQEKLAGVTGFAEDSEKNSEIQDNKETFDLGSPDDSEFPNRWPSECQIPQFRAIVEQHYEALEQVQLQVLAAFALGLGLKRNFFSCLHEKSHHEMRLLHYPSTKVGDLIGGKTRIADHTDFGSVTLLFQDNTGGLEGRDRETGRYQAIESQPMECLVIVGDCFQRWTGNQVWAIPHRVTVPYRTAVEDNDCHVPERFSIAFFGKPNRDAQVGNLNHPRFQAMQYSSITAGEYNNMKLERTY</sequence>
<dbReference type="GO" id="GO:0016491">
    <property type="term" value="F:oxidoreductase activity"/>
    <property type="evidence" value="ECO:0007669"/>
    <property type="project" value="UniProtKB-KW"/>
</dbReference>
<comment type="similarity">
    <text evidence="1 2">Belongs to the iron/ascorbate-dependent oxidoreductase family.</text>
</comment>
<dbReference type="GO" id="GO:0046872">
    <property type="term" value="F:metal ion binding"/>
    <property type="evidence" value="ECO:0007669"/>
    <property type="project" value="UniProtKB-KW"/>
</dbReference>
<dbReference type="InterPro" id="IPR044861">
    <property type="entry name" value="IPNS-like_FE2OG_OXY"/>
</dbReference>
<dbReference type="Pfam" id="PF03171">
    <property type="entry name" value="2OG-FeII_Oxy"/>
    <property type="match status" value="1"/>
</dbReference>
<keyword evidence="2" id="KW-0560">Oxidoreductase</keyword>
<dbReference type="InterPro" id="IPR027443">
    <property type="entry name" value="IPNS-like_sf"/>
</dbReference>
<keyword evidence="6" id="KW-1185">Reference proteome</keyword>
<feature type="region of interest" description="Disordered" evidence="3">
    <location>
        <begin position="33"/>
        <end position="58"/>
    </location>
</feature>
<organism evidence="5 6">
    <name type="scientific">Fusarium venenatum</name>
    <dbReference type="NCBI Taxonomy" id="56646"/>
    <lineage>
        <taxon>Eukaryota</taxon>
        <taxon>Fungi</taxon>
        <taxon>Dikarya</taxon>
        <taxon>Ascomycota</taxon>
        <taxon>Pezizomycotina</taxon>
        <taxon>Sordariomycetes</taxon>
        <taxon>Hypocreomycetidae</taxon>
        <taxon>Hypocreales</taxon>
        <taxon>Nectriaceae</taxon>
        <taxon>Fusarium</taxon>
    </lineage>
</organism>
<evidence type="ECO:0000256" key="3">
    <source>
        <dbReference type="SAM" id="MobiDB-lite"/>
    </source>
</evidence>
<dbReference type="SUPFAM" id="SSF51197">
    <property type="entry name" value="Clavaminate synthase-like"/>
    <property type="match status" value="1"/>
</dbReference>
<reference evidence="6" key="1">
    <citation type="submission" date="2014-10" db="EMBL/GenBank/DDBJ databases">
        <authorList>
            <person name="King R."/>
        </authorList>
    </citation>
    <scope>NUCLEOTIDE SEQUENCE [LARGE SCALE GENOMIC DNA]</scope>
    <source>
        <strain evidence="6">A3/5</strain>
    </source>
</reference>
<evidence type="ECO:0000256" key="1">
    <source>
        <dbReference type="ARBA" id="ARBA00008056"/>
    </source>
</evidence>
<feature type="compositionally biased region" description="Basic and acidic residues" evidence="3">
    <location>
        <begin position="36"/>
        <end position="50"/>
    </location>
</feature>
<dbReference type="InterPro" id="IPR050231">
    <property type="entry name" value="Iron_ascorbate_oxido_reductase"/>
</dbReference>
<name>A0A2L2TPA3_9HYPO</name>
<accession>A0A2L2TPA3</accession>
<dbReference type="PROSITE" id="PS51471">
    <property type="entry name" value="FE2OG_OXY"/>
    <property type="match status" value="1"/>
</dbReference>